<comment type="caution">
    <text evidence="8">The sequence shown here is derived from an EMBL/GenBank/DDBJ whole genome shotgun (WGS) entry which is preliminary data.</text>
</comment>
<feature type="transmembrane region" description="Helical" evidence="7">
    <location>
        <begin position="12"/>
        <end position="32"/>
    </location>
</feature>
<feature type="transmembrane region" description="Helical" evidence="7">
    <location>
        <begin position="231"/>
        <end position="250"/>
    </location>
</feature>
<evidence type="ECO:0000256" key="2">
    <source>
        <dbReference type="ARBA" id="ARBA00007556"/>
    </source>
</evidence>
<dbReference type="PANTHER" id="PTHR30188">
    <property type="entry name" value="ABC TRANSPORTER PERMEASE PROTEIN-RELATED"/>
    <property type="match status" value="1"/>
</dbReference>
<dbReference type="NCBIfam" id="TIGR00056">
    <property type="entry name" value="MlaE family lipid ABC transporter permease subunit"/>
    <property type="match status" value="1"/>
</dbReference>
<evidence type="ECO:0000256" key="5">
    <source>
        <dbReference type="ARBA" id="ARBA00022989"/>
    </source>
</evidence>
<protein>
    <submittedName>
        <fullName evidence="8">ABC-type transport system, permease component</fullName>
    </submittedName>
</protein>
<keyword evidence="5 7" id="KW-1133">Transmembrane helix</keyword>
<feature type="transmembrane region" description="Helical" evidence="7">
    <location>
        <begin position="200"/>
        <end position="219"/>
    </location>
</feature>
<name>A0A367ZQ47_9BACT</name>
<organism evidence="8 9">
    <name type="scientific">Candidatus Ozemobacter sibiricus</name>
    <dbReference type="NCBI Taxonomy" id="2268124"/>
    <lineage>
        <taxon>Bacteria</taxon>
        <taxon>Candidatus Ozemobacteria</taxon>
        <taxon>Candidatus Ozemobacterales</taxon>
        <taxon>Candidatus Ozemobacteraceae</taxon>
        <taxon>Candidatus Ozemobacter</taxon>
    </lineage>
</organism>
<proteinExistence type="inferred from homology"/>
<gene>
    <name evidence="8" type="ORF">OZSIB_3440</name>
</gene>
<dbReference type="GO" id="GO:0005548">
    <property type="term" value="F:phospholipid transporter activity"/>
    <property type="evidence" value="ECO:0007669"/>
    <property type="project" value="TreeGrafter"/>
</dbReference>
<dbReference type="InterPro" id="IPR003453">
    <property type="entry name" value="ABC_MlaE_roteobac"/>
</dbReference>
<comment type="similarity">
    <text evidence="2 7">Belongs to the MlaE permease family.</text>
</comment>
<evidence type="ECO:0000256" key="3">
    <source>
        <dbReference type="ARBA" id="ARBA00022448"/>
    </source>
</evidence>
<reference evidence="8 9" key="1">
    <citation type="submission" date="2018-05" db="EMBL/GenBank/DDBJ databases">
        <title>A metagenomic window into the 2 km-deep terrestrial subsurface aquifer revealed taxonomically and functionally diverse microbial community comprising novel uncultured bacterial lineages.</title>
        <authorList>
            <person name="Kadnikov V.V."/>
            <person name="Mardanov A.V."/>
            <person name="Beletsky A.V."/>
            <person name="Banks D."/>
            <person name="Pimenov N.V."/>
            <person name="Frank Y.A."/>
            <person name="Karnachuk O.V."/>
            <person name="Ravin N.V."/>
        </authorList>
    </citation>
    <scope>NUCLEOTIDE SEQUENCE [LARGE SCALE GENOMIC DNA]</scope>
    <source>
        <strain evidence="8">BY5</strain>
    </source>
</reference>
<comment type="caution">
    <text evidence="7">Lacks conserved residue(s) required for the propagation of feature annotation.</text>
</comment>
<evidence type="ECO:0000313" key="9">
    <source>
        <dbReference type="Proteomes" id="UP000252355"/>
    </source>
</evidence>
<feature type="transmembrane region" description="Helical" evidence="7">
    <location>
        <begin position="53"/>
        <end position="77"/>
    </location>
</feature>
<dbReference type="AlphaFoldDB" id="A0A367ZQ47"/>
<evidence type="ECO:0000256" key="7">
    <source>
        <dbReference type="RuleBase" id="RU362044"/>
    </source>
</evidence>
<accession>A0A367ZQ47</accession>
<dbReference type="GO" id="GO:0043190">
    <property type="term" value="C:ATP-binding cassette (ABC) transporter complex"/>
    <property type="evidence" value="ECO:0007669"/>
    <property type="project" value="InterPro"/>
</dbReference>
<keyword evidence="3" id="KW-0813">Transport</keyword>
<evidence type="ECO:0000256" key="4">
    <source>
        <dbReference type="ARBA" id="ARBA00022692"/>
    </source>
</evidence>
<evidence type="ECO:0000256" key="1">
    <source>
        <dbReference type="ARBA" id="ARBA00004141"/>
    </source>
</evidence>
<dbReference type="Proteomes" id="UP000252355">
    <property type="component" value="Unassembled WGS sequence"/>
</dbReference>
<comment type="subcellular location">
    <subcellularLocation>
        <location evidence="1">Membrane</location>
        <topology evidence="1">Multi-pass membrane protein</topology>
    </subcellularLocation>
</comment>
<dbReference type="Pfam" id="PF02405">
    <property type="entry name" value="MlaE"/>
    <property type="match status" value="1"/>
</dbReference>
<sequence length="263" mass="28096">MILLDLIRDFVLLFGSLAILFLQSIYWTIHGLRTGRLGWKNLMDQMSRIGVDSFPMVAITGFSTGAVLVVQIGYQFAQLGAQRYVGGVVSMAMARELAPILTGIVVAGRIGSSIAAELGTMKITEQIDALETMATNPVDELVVPRFWGCTIMLVVLTIFTNVIGMIGGSIVAVNQIGLTMTTFVDSILQNLKIQDLMGGLFKAMVFGALIGVIGCYKGFTTEGGAEGVGKSTTGAVVLAIMFILAVNYFLTVGINNFNTAYLS</sequence>
<keyword evidence="4 7" id="KW-0812">Transmembrane</keyword>
<keyword evidence="6 7" id="KW-0472">Membrane</keyword>
<dbReference type="InterPro" id="IPR030802">
    <property type="entry name" value="Permease_MalE"/>
</dbReference>
<dbReference type="PANTHER" id="PTHR30188:SF4">
    <property type="entry name" value="PROTEIN TRIGALACTOSYLDIACYLGLYCEROL 1, CHLOROPLASTIC"/>
    <property type="match status" value="1"/>
</dbReference>
<evidence type="ECO:0000313" key="8">
    <source>
        <dbReference type="EMBL" id="RCK80258.1"/>
    </source>
</evidence>
<evidence type="ECO:0000256" key="6">
    <source>
        <dbReference type="ARBA" id="ARBA00023136"/>
    </source>
</evidence>
<dbReference type="EMBL" id="QOQW01000007">
    <property type="protein sequence ID" value="RCK80258.1"/>
    <property type="molecule type" value="Genomic_DNA"/>
</dbReference>